<dbReference type="Gene3D" id="2.40.30.170">
    <property type="match status" value="1"/>
</dbReference>
<dbReference type="SUPFAM" id="SSF111369">
    <property type="entry name" value="HlyD-like secretion proteins"/>
    <property type="match status" value="1"/>
</dbReference>
<dbReference type="PANTHER" id="PTHR30469">
    <property type="entry name" value="MULTIDRUG RESISTANCE PROTEIN MDTA"/>
    <property type="match status" value="1"/>
</dbReference>
<dbReference type="EMBL" id="JAGUCO010000002">
    <property type="protein sequence ID" value="MBS2097653.1"/>
    <property type="molecule type" value="Genomic_DNA"/>
</dbReference>
<sequence>MKQPPKVALPQKAIRGIHTITANYKDLPGTIETSGRITAFDEIIISSEVSGRLAKGDKLFKNGASFQKGELIVVVKNEEFIFQLQASRSQFMQNVAASLADIKIDFPESYDKWFSFFEKIHSHQNLPSLPEITNSKERVFLAAKSILNDYYTIQSNEARLMKHYIRAPFNGTLKLVNLEVGSAINPGTQLATFTRTDLFELEVPIASENIDIIKPGMKVQIKNKKGELFWTGTVNRIAEVMNAATQSVSVYISIPSTFDHPLYDGMYLSAHIEGKAINQVIGIPRDAIFNGNYVHVLEAKKLKAKAIEKVFYNNETVYIKGIPEGSEVVTEPIMGITDYLEFESIK</sequence>
<gene>
    <name evidence="2" type="ORF">KEM10_05135</name>
</gene>
<organism evidence="2 3">
    <name type="scientific">Carboxylicivirga linearis</name>
    <dbReference type="NCBI Taxonomy" id="1628157"/>
    <lineage>
        <taxon>Bacteria</taxon>
        <taxon>Pseudomonadati</taxon>
        <taxon>Bacteroidota</taxon>
        <taxon>Bacteroidia</taxon>
        <taxon>Marinilabiliales</taxon>
        <taxon>Marinilabiliaceae</taxon>
        <taxon>Carboxylicivirga</taxon>
    </lineage>
</organism>
<proteinExistence type="inferred from homology"/>
<dbReference type="RefSeq" id="WP_212214327.1">
    <property type="nucleotide sequence ID" value="NZ_JAGUCO010000002.1"/>
</dbReference>
<comment type="caution">
    <text evidence="2">The sequence shown here is derived from an EMBL/GenBank/DDBJ whole genome shotgun (WGS) entry which is preliminary data.</text>
</comment>
<dbReference type="NCBIfam" id="TIGR01730">
    <property type="entry name" value="RND_mfp"/>
    <property type="match status" value="1"/>
</dbReference>
<comment type="similarity">
    <text evidence="1">Belongs to the membrane fusion protein (MFP) (TC 8.A.1) family.</text>
</comment>
<dbReference type="PANTHER" id="PTHR30469:SF15">
    <property type="entry name" value="HLYD FAMILY OF SECRETION PROTEINS"/>
    <property type="match status" value="1"/>
</dbReference>
<dbReference type="Gene3D" id="1.10.287.470">
    <property type="entry name" value="Helix hairpin bin"/>
    <property type="match status" value="1"/>
</dbReference>
<protein>
    <submittedName>
        <fullName evidence="2">Efflux RND transporter periplasmic adaptor subunit</fullName>
    </submittedName>
</protein>
<evidence type="ECO:0000313" key="3">
    <source>
        <dbReference type="Proteomes" id="UP000708576"/>
    </source>
</evidence>
<evidence type="ECO:0000256" key="1">
    <source>
        <dbReference type="ARBA" id="ARBA00009477"/>
    </source>
</evidence>
<evidence type="ECO:0000313" key="2">
    <source>
        <dbReference type="EMBL" id="MBS2097653.1"/>
    </source>
</evidence>
<reference evidence="2 3" key="1">
    <citation type="journal article" date="2015" name="Int. J. Syst. Evol. Microbiol.">
        <title>Carboxylicivirga linearis sp. nov., isolated from a sea cucumber culture pond.</title>
        <authorList>
            <person name="Wang F.Q."/>
            <person name="Zhou Y.X."/>
            <person name="Lin X.Z."/>
            <person name="Chen G.J."/>
            <person name="Du Z.J."/>
        </authorList>
    </citation>
    <scope>NUCLEOTIDE SEQUENCE [LARGE SCALE GENOMIC DNA]</scope>
    <source>
        <strain evidence="2 3">FB218</strain>
    </source>
</reference>
<dbReference type="Gene3D" id="2.40.50.100">
    <property type="match status" value="1"/>
</dbReference>
<dbReference type="Proteomes" id="UP000708576">
    <property type="component" value="Unassembled WGS sequence"/>
</dbReference>
<accession>A0ABS5JRX6</accession>
<keyword evidence="3" id="KW-1185">Reference proteome</keyword>
<dbReference type="InterPro" id="IPR006143">
    <property type="entry name" value="RND_pump_MFP"/>
</dbReference>
<name>A0ABS5JRX6_9BACT</name>